<comment type="caution">
    <text evidence="2">The sequence shown here is derived from an EMBL/GenBank/DDBJ whole genome shotgun (WGS) entry which is preliminary data.</text>
</comment>
<evidence type="ECO:0008006" key="4">
    <source>
        <dbReference type="Google" id="ProtNLM"/>
    </source>
</evidence>
<evidence type="ECO:0000313" key="2">
    <source>
        <dbReference type="EMBL" id="KAJ8914896.1"/>
    </source>
</evidence>
<dbReference type="PANTHER" id="PTHR37984:SF9">
    <property type="entry name" value="INTEGRASE CATALYTIC DOMAIN-CONTAINING PROTEIN"/>
    <property type="match status" value="1"/>
</dbReference>
<name>A0AAV8VKJ2_9CUCU</name>
<keyword evidence="3" id="KW-1185">Reference proteome</keyword>
<protein>
    <recommendedName>
        <fullName evidence="4">CCHC-type domain-containing protein</fullName>
    </recommendedName>
</protein>
<evidence type="ECO:0000313" key="3">
    <source>
        <dbReference type="Proteomes" id="UP001159042"/>
    </source>
</evidence>
<feature type="region of interest" description="Disordered" evidence="1">
    <location>
        <begin position="172"/>
        <end position="196"/>
    </location>
</feature>
<accession>A0AAV8VKJ2</accession>
<dbReference type="EMBL" id="JANEYG010000061">
    <property type="protein sequence ID" value="KAJ8914896.1"/>
    <property type="molecule type" value="Genomic_DNA"/>
</dbReference>
<proteinExistence type="predicted"/>
<dbReference type="InterPro" id="IPR050951">
    <property type="entry name" value="Retrovirus_Pol_polyprotein"/>
</dbReference>
<organism evidence="2 3">
    <name type="scientific">Exocentrus adspersus</name>
    <dbReference type="NCBI Taxonomy" id="1586481"/>
    <lineage>
        <taxon>Eukaryota</taxon>
        <taxon>Metazoa</taxon>
        <taxon>Ecdysozoa</taxon>
        <taxon>Arthropoda</taxon>
        <taxon>Hexapoda</taxon>
        <taxon>Insecta</taxon>
        <taxon>Pterygota</taxon>
        <taxon>Neoptera</taxon>
        <taxon>Endopterygota</taxon>
        <taxon>Coleoptera</taxon>
        <taxon>Polyphaga</taxon>
        <taxon>Cucujiformia</taxon>
        <taxon>Chrysomeloidea</taxon>
        <taxon>Cerambycidae</taxon>
        <taxon>Lamiinae</taxon>
        <taxon>Acanthocinini</taxon>
        <taxon>Exocentrus</taxon>
    </lineage>
</organism>
<feature type="compositionally biased region" description="Low complexity" evidence="1">
    <location>
        <begin position="520"/>
        <end position="531"/>
    </location>
</feature>
<feature type="region of interest" description="Disordered" evidence="1">
    <location>
        <begin position="510"/>
        <end position="593"/>
    </location>
</feature>
<feature type="compositionally biased region" description="Polar residues" evidence="1">
    <location>
        <begin position="544"/>
        <end position="564"/>
    </location>
</feature>
<feature type="compositionally biased region" description="Basic and acidic residues" evidence="1">
    <location>
        <begin position="569"/>
        <end position="585"/>
    </location>
</feature>
<evidence type="ECO:0000256" key="1">
    <source>
        <dbReference type="SAM" id="MobiDB-lite"/>
    </source>
</evidence>
<gene>
    <name evidence="2" type="ORF">NQ315_016048</name>
</gene>
<dbReference type="AlphaFoldDB" id="A0AAV8VKJ2"/>
<dbReference type="PANTHER" id="PTHR37984">
    <property type="entry name" value="PROTEIN CBG26694"/>
    <property type="match status" value="1"/>
</dbReference>
<sequence length="593" mass="66907">MHDSQNAAPTKYVTNLKVPTLLSLTGGGAYKILRDLSYPNKPNEKTYDALCDILSQQFASQASVWRERLKFYAAQQETGEKLADFYARIKSLSVNCKFGANLDSILKDRLMSGLRSGKILDRLCEEEITKSLNDMVRLGMQKESETHQSTSAEANKVARYRKVPAEYRVKGARNGFKGNGEPARSTGPAAEPTGFNANNQVKRKPCGSCCKNHVGLCKYANFICNRCKKKGHLAQVCRRQLRYHNYLEFQAEDIDDDSEFVHAVRKSNRDSNDFKLSVVIDNIKHTVEADCGASVSCVNEQMYRTYFNKYALKLDSTVLKGYIQSQSFVPKGYFWCNVRLNKKEKSIRFYVIKNGGTEWPVDNSMVREETSKDRELKKVLDAGRSRSFAVGQNIMARDYRKVNVKAWTPAKIIKRIGKSTYLCQIDDTAVIWKRHCNQIISRNTRYQEIRTDRGNGAKITASKIAYDSEISEIPETPEISEIPSEDIDGSTSAVTEIECNRDREKLVPDISTASAIQVETNTDSKNDNSTTGQCRSDASHSSDNDINVCSSPRLTNSISPQTTGRRSKRDTNKETASKQTERQQFGRESIQTE</sequence>
<reference evidence="2 3" key="1">
    <citation type="journal article" date="2023" name="Insect Mol. Biol.">
        <title>Genome sequencing provides insights into the evolution of gene families encoding plant cell wall-degrading enzymes in longhorned beetles.</title>
        <authorList>
            <person name="Shin N.R."/>
            <person name="Okamura Y."/>
            <person name="Kirsch R."/>
            <person name="Pauchet Y."/>
        </authorList>
    </citation>
    <scope>NUCLEOTIDE SEQUENCE [LARGE SCALE GENOMIC DNA]</scope>
    <source>
        <strain evidence="2">EAD_L_NR</strain>
    </source>
</reference>
<dbReference type="Proteomes" id="UP001159042">
    <property type="component" value="Unassembled WGS sequence"/>
</dbReference>